<comment type="caution">
    <text evidence="7">The sequence shown here is derived from an EMBL/GenBank/DDBJ whole genome shotgun (WGS) entry which is preliminary data.</text>
</comment>
<keyword evidence="2" id="KW-1003">Cell membrane</keyword>
<dbReference type="OrthoDB" id="88014at2"/>
<keyword evidence="8" id="KW-1185">Reference proteome</keyword>
<dbReference type="AlphaFoldDB" id="A0A2T1N863"/>
<dbReference type="GO" id="GO:0005886">
    <property type="term" value="C:plasma membrane"/>
    <property type="evidence" value="ECO:0007669"/>
    <property type="project" value="UniProtKB-SubCell"/>
</dbReference>
<keyword evidence="3 6" id="KW-0812">Transmembrane</keyword>
<accession>A0A2T1N863</accession>
<keyword evidence="4 6" id="KW-1133">Transmembrane helix</keyword>
<evidence type="ECO:0000256" key="5">
    <source>
        <dbReference type="ARBA" id="ARBA00023136"/>
    </source>
</evidence>
<comment type="subcellular location">
    <subcellularLocation>
        <location evidence="1">Cell membrane</location>
        <topology evidence="1">Multi-pass membrane protein</topology>
    </subcellularLocation>
</comment>
<gene>
    <name evidence="7" type="ORF">C7H52_07060</name>
</gene>
<evidence type="ECO:0000256" key="6">
    <source>
        <dbReference type="SAM" id="Phobius"/>
    </source>
</evidence>
<feature type="transmembrane region" description="Helical" evidence="6">
    <location>
        <begin position="12"/>
        <end position="31"/>
    </location>
</feature>
<feature type="transmembrane region" description="Helical" evidence="6">
    <location>
        <begin position="424"/>
        <end position="441"/>
    </location>
</feature>
<protein>
    <submittedName>
        <fullName evidence="7">Sugar isomerase</fullName>
    </submittedName>
</protein>
<dbReference type="PANTHER" id="PTHR30250:SF11">
    <property type="entry name" value="O-ANTIGEN TRANSPORTER-RELATED"/>
    <property type="match status" value="1"/>
</dbReference>
<keyword evidence="5 6" id="KW-0472">Membrane</keyword>
<feature type="transmembrane region" description="Helical" evidence="6">
    <location>
        <begin position="331"/>
        <end position="349"/>
    </location>
</feature>
<feature type="transmembrane region" description="Helical" evidence="6">
    <location>
        <begin position="361"/>
        <end position="387"/>
    </location>
</feature>
<feature type="transmembrane region" description="Helical" evidence="6">
    <location>
        <begin position="252"/>
        <end position="269"/>
    </location>
</feature>
<evidence type="ECO:0000313" key="8">
    <source>
        <dbReference type="Proteomes" id="UP000238426"/>
    </source>
</evidence>
<feature type="transmembrane region" description="Helical" evidence="6">
    <location>
        <begin position="447"/>
        <end position="467"/>
    </location>
</feature>
<evidence type="ECO:0000256" key="2">
    <source>
        <dbReference type="ARBA" id="ARBA00022475"/>
    </source>
</evidence>
<sequence length="493" mass="56576">MGIVIKQSIHNTLITYLGFLVGAVNILFLYTNFLSETYFGLVSYILSTANILMPLMAFGVHNTIVKFFTKYKTRVQQQRFLGFSLLLPLIVVIPFGLIGQLAYESISTWLSKENAIIKDYVWLIYLTAIAFAYFEIFYAWSKVHLHSVFGNFIKEVFHRVAIMLLLFVLHFNYITIDQFIYTTVLIYFLRLIIMAFYAFSLKKPSFQIKSLTDKFTMVKYSGLIIIAGSVALIILELDKFMIGQLVPSLSNVAYYSVAIFIATVIDVPLRSMQQITNSLTAQYLNDKNKKELDLLYKKSSITLLIVSGLIFLLILINIKSLYAIMPNNYSEGLFVVFIISVAKLFNSVLGNNNSILFYSDYYRMVLFFGVIIAICTVVMNLVFIPAFGLEGAALASCITIFIYNSIKLWFVWLKFKISPFTKQTGQTISVIVLLLVAFYFWDVMEYPFLSIVIKTALCSLFYAYLVFKFKLSTDIYFIMNQWLLKIKSPLNRG</sequence>
<dbReference type="EMBL" id="PXOQ01000009">
    <property type="protein sequence ID" value="PSG88056.1"/>
    <property type="molecule type" value="Genomic_DNA"/>
</dbReference>
<feature type="transmembrane region" description="Helical" evidence="6">
    <location>
        <begin position="37"/>
        <end position="60"/>
    </location>
</feature>
<feature type="transmembrane region" description="Helical" evidence="6">
    <location>
        <begin position="152"/>
        <end position="173"/>
    </location>
</feature>
<dbReference type="GO" id="GO:0016853">
    <property type="term" value="F:isomerase activity"/>
    <property type="evidence" value="ECO:0007669"/>
    <property type="project" value="UniProtKB-KW"/>
</dbReference>
<feature type="transmembrane region" description="Helical" evidence="6">
    <location>
        <begin position="122"/>
        <end position="140"/>
    </location>
</feature>
<reference evidence="7 8" key="1">
    <citation type="submission" date="2018-03" db="EMBL/GenBank/DDBJ databases">
        <title>Mesoflavibacter sp. HG37 and Mesoflavibacter sp. HG96 sp.nov., two marine bacteria isolated from seawater of Western Pacific Ocean.</title>
        <authorList>
            <person name="Cheng H."/>
            <person name="Wu Y.-H."/>
            <person name="Guo L.-L."/>
            <person name="Xu X.-W."/>
        </authorList>
    </citation>
    <scope>NUCLEOTIDE SEQUENCE [LARGE SCALE GENOMIC DNA]</scope>
    <source>
        <strain evidence="7 8">KCTC 32269</strain>
    </source>
</reference>
<evidence type="ECO:0000256" key="1">
    <source>
        <dbReference type="ARBA" id="ARBA00004651"/>
    </source>
</evidence>
<evidence type="ECO:0000256" key="3">
    <source>
        <dbReference type="ARBA" id="ARBA00022692"/>
    </source>
</evidence>
<feature type="transmembrane region" description="Helical" evidence="6">
    <location>
        <begin position="179"/>
        <end position="199"/>
    </location>
</feature>
<proteinExistence type="predicted"/>
<feature type="transmembrane region" description="Helical" evidence="6">
    <location>
        <begin position="301"/>
        <end position="325"/>
    </location>
</feature>
<feature type="transmembrane region" description="Helical" evidence="6">
    <location>
        <begin position="80"/>
        <end position="102"/>
    </location>
</feature>
<dbReference type="PANTHER" id="PTHR30250">
    <property type="entry name" value="PST FAMILY PREDICTED COLANIC ACID TRANSPORTER"/>
    <property type="match status" value="1"/>
</dbReference>
<evidence type="ECO:0000256" key="4">
    <source>
        <dbReference type="ARBA" id="ARBA00022989"/>
    </source>
</evidence>
<evidence type="ECO:0000313" key="7">
    <source>
        <dbReference type="EMBL" id="PSG88056.1"/>
    </source>
</evidence>
<keyword evidence="7" id="KW-0413">Isomerase</keyword>
<feature type="transmembrane region" description="Helical" evidence="6">
    <location>
        <begin position="393"/>
        <end position="412"/>
    </location>
</feature>
<dbReference type="InterPro" id="IPR050833">
    <property type="entry name" value="Poly_Biosynth_Transport"/>
</dbReference>
<dbReference type="Proteomes" id="UP000238426">
    <property type="component" value="Unassembled WGS sequence"/>
</dbReference>
<feature type="transmembrane region" description="Helical" evidence="6">
    <location>
        <begin position="220"/>
        <end position="237"/>
    </location>
</feature>
<dbReference type="RefSeq" id="WP_106463194.1">
    <property type="nucleotide sequence ID" value="NZ_PXOQ01000009.1"/>
</dbReference>
<organism evidence="7 8">
    <name type="scientific">Aurantibacter aestuarii</name>
    <dbReference type="NCBI Taxonomy" id="1266046"/>
    <lineage>
        <taxon>Bacteria</taxon>
        <taxon>Pseudomonadati</taxon>
        <taxon>Bacteroidota</taxon>
        <taxon>Flavobacteriia</taxon>
        <taxon>Flavobacteriales</taxon>
        <taxon>Flavobacteriaceae</taxon>
        <taxon>Aurantibacter</taxon>
    </lineage>
</organism>
<dbReference type="Pfam" id="PF01943">
    <property type="entry name" value="Polysacc_synt"/>
    <property type="match status" value="1"/>
</dbReference>
<name>A0A2T1N863_9FLAO</name>
<dbReference type="InterPro" id="IPR002797">
    <property type="entry name" value="Polysacc_synth"/>
</dbReference>